<gene>
    <name evidence="1" type="ORF">NCS57_00979800</name>
</gene>
<organism evidence="1 2">
    <name type="scientific">Fusarium keratoplasticum</name>
    <dbReference type="NCBI Taxonomy" id="1328300"/>
    <lineage>
        <taxon>Eukaryota</taxon>
        <taxon>Fungi</taxon>
        <taxon>Dikarya</taxon>
        <taxon>Ascomycota</taxon>
        <taxon>Pezizomycotina</taxon>
        <taxon>Sordariomycetes</taxon>
        <taxon>Hypocreomycetidae</taxon>
        <taxon>Hypocreales</taxon>
        <taxon>Nectriaceae</taxon>
        <taxon>Fusarium</taxon>
        <taxon>Fusarium solani species complex</taxon>
    </lineage>
</organism>
<accession>A0ACC0QRI1</accession>
<evidence type="ECO:0000313" key="1">
    <source>
        <dbReference type="EMBL" id="KAI8663776.1"/>
    </source>
</evidence>
<reference evidence="1" key="1">
    <citation type="submission" date="2022-06" db="EMBL/GenBank/DDBJ databases">
        <title>Fusarium solani species complex genomes reveal bases of compartmentalisation and animal pathogenesis.</title>
        <authorList>
            <person name="Tsai I.J."/>
        </authorList>
    </citation>
    <scope>NUCLEOTIDE SEQUENCE</scope>
    <source>
        <strain evidence="1">Fu6.1</strain>
    </source>
</reference>
<sequence>MSLLDRRSSAGELEDPKIPDLGLAVRAYKACAACRARKVRCIIEDRAAGANCVQCLKDGRDCVFEAKKRSYDTSTRTRKAQEKRARLEAPEQTPPAENLCHDHFNVRSSADALLFLSEAVARHGDDAEQPREPVQHHSIVSATSDSRDEGGVSGLADTEERVRLESPASPCENANIQDTVATFHCRLFWEDIVTPNEALAYICFFFRDLYPFFPFIPDAYYTCVTGPSPDLQVMRSLFEEDDVLLGCLITVSSRYYHLPRHTVGGYERSCEVHNSCWVWTKRQVARVIFEGVRPKSPLSVVETLLMLAEWLPKPIHAFVENSNPQGRSTQGQRVGELILQPAFRTDQVSWSYVGNAFLLLRSLPPSRRSCPVLKTSSRYLTTLFGCLIMSQSLARRLGRPALMSFEDVDLTQVSQAFHDRNMRLHGPQNGTEAIPNLSLGISDQFHGAFVELMKLLAHTQDVLHPPTGDGIVEPKPGASQTNQRLLALLQHFDMMNQTWKTQYGSLWESSAPGMSEFSRAMLRIDFEYLRLYEFSMSLGTYLKLAGGGKDTASLSGRGSFEQQENDWEFPPTSLAYYIEQAIDAAELLLGLMLRFHSPMGKNTLRYASSRHYMKIVFASVFLIQVLRSGIPSMSYQTVLIATLKDTVAVLERCSIDAAHPALRYSILLRGLMKDLKPSKLPESSSLIPLTIGQRQAKNTMPNESTWNGSYPLGDAVNSLSNQEYQPLPFPVPGFANKTHSGTQTDFNNVSLPSVGVSQWLSSTGYAEGIQWTGFGSSIIEWEDSMAQLDTDTFLQSLMGVDVFPTM</sequence>
<comment type="caution">
    <text evidence="1">The sequence shown here is derived from an EMBL/GenBank/DDBJ whole genome shotgun (WGS) entry which is preliminary data.</text>
</comment>
<evidence type="ECO:0000313" key="2">
    <source>
        <dbReference type="Proteomes" id="UP001065298"/>
    </source>
</evidence>
<dbReference type="EMBL" id="CM046509">
    <property type="protein sequence ID" value="KAI8663776.1"/>
    <property type="molecule type" value="Genomic_DNA"/>
</dbReference>
<protein>
    <submittedName>
        <fullName evidence="1">Zn(2)-C6 fungal-type domain-containing protein</fullName>
    </submittedName>
</protein>
<proteinExistence type="predicted"/>
<name>A0ACC0QRI1_9HYPO</name>
<keyword evidence="2" id="KW-1185">Reference proteome</keyword>
<dbReference type="Proteomes" id="UP001065298">
    <property type="component" value="Chromosome 7"/>
</dbReference>